<sequence>MSKTKFDEKDQDLIKKYIPRSNWEKYFSDLIDEKEDSLKDKWKRLYKLRNKVAHNRYVKKSDFEQIKGLSNNIKSVIDKASAKLVEIDLTEEDRESIIFTYNLTSPSPCVRIVVASNF</sequence>
<organism evidence="1 2">
    <name type="scientific">Pseudoalteromonas prydzensis</name>
    <dbReference type="NCBI Taxonomy" id="182141"/>
    <lineage>
        <taxon>Bacteria</taxon>
        <taxon>Pseudomonadati</taxon>
        <taxon>Pseudomonadota</taxon>
        <taxon>Gammaproteobacteria</taxon>
        <taxon>Alteromonadales</taxon>
        <taxon>Pseudoalteromonadaceae</taxon>
        <taxon>Pseudoalteromonas</taxon>
    </lineage>
</organism>
<dbReference type="EMBL" id="RRZA01000012">
    <property type="protein sequence ID" value="MBE0456943.1"/>
    <property type="molecule type" value="Genomic_DNA"/>
</dbReference>
<name>A0ABR9FJG8_9GAMM</name>
<proteinExistence type="predicted"/>
<reference evidence="1 2" key="1">
    <citation type="submission" date="2020-07" db="EMBL/GenBank/DDBJ databases">
        <title>Halophilic bacteria isolated from french cheeses.</title>
        <authorList>
            <person name="Kothe C.I."/>
            <person name="Farah-Kraiem B."/>
            <person name="Renault P."/>
            <person name="Dridi B."/>
        </authorList>
    </citation>
    <scope>NUCLEOTIDE SEQUENCE [LARGE SCALE GENOMIC DNA]</scope>
    <source>
        <strain evidence="1 2">FME14</strain>
    </source>
</reference>
<dbReference type="Proteomes" id="UP000707245">
    <property type="component" value="Unassembled WGS sequence"/>
</dbReference>
<evidence type="ECO:0000313" key="1">
    <source>
        <dbReference type="EMBL" id="MBE0456943.1"/>
    </source>
</evidence>
<evidence type="ECO:0008006" key="3">
    <source>
        <dbReference type="Google" id="ProtNLM"/>
    </source>
</evidence>
<protein>
    <recommendedName>
        <fullName evidence="3">Apea-like HEPN domain-containing protein</fullName>
    </recommendedName>
</protein>
<gene>
    <name evidence="1" type="ORF">EI167_05640</name>
</gene>
<accession>A0ABR9FJG8</accession>
<dbReference type="RefSeq" id="WP_192541018.1">
    <property type="nucleotide sequence ID" value="NZ_JBQQIQ010000002.1"/>
</dbReference>
<evidence type="ECO:0000313" key="2">
    <source>
        <dbReference type="Proteomes" id="UP000707245"/>
    </source>
</evidence>
<comment type="caution">
    <text evidence="1">The sequence shown here is derived from an EMBL/GenBank/DDBJ whole genome shotgun (WGS) entry which is preliminary data.</text>
</comment>
<keyword evidence="2" id="KW-1185">Reference proteome</keyword>